<comment type="caution">
    <text evidence="2">The sequence shown here is derived from an EMBL/GenBank/DDBJ whole genome shotgun (WGS) entry which is preliminary data.</text>
</comment>
<protein>
    <submittedName>
        <fullName evidence="2">Uncharacterized protein</fullName>
    </submittedName>
</protein>
<name>A0ABP1NLZ8_XYLVO</name>
<reference evidence="2 3" key="1">
    <citation type="submission" date="2024-08" db="EMBL/GenBank/DDBJ databases">
        <authorList>
            <person name="Will J Nash"/>
            <person name="Angela Man"/>
            <person name="Seanna McTaggart"/>
            <person name="Kendall Baker"/>
            <person name="Tom Barker"/>
            <person name="Leah Catchpole"/>
            <person name="Alex Durrant"/>
            <person name="Karim Gharbi"/>
            <person name="Naomi Irish"/>
            <person name="Gemy Kaithakottil"/>
            <person name="Debby Ku"/>
            <person name="Aaliyah Providence"/>
            <person name="Felix Shaw"/>
            <person name="David Swarbreck"/>
            <person name="Chris Watkins"/>
            <person name="Ann M. McCartney"/>
            <person name="Giulio Formenti"/>
            <person name="Alice Mouton"/>
            <person name="Noel Vella"/>
            <person name="Bjorn M von Reumont"/>
            <person name="Adriana Vella"/>
            <person name="Wilfried Haerty"/>
        </authorList>
    </citation>
    <scope>NUCLEOTIDE SEQUENCE [LARGE SCALE GENOMIC DNA]</scope>
</reference>
<evidence type="ECO:0000313" key="2">
    <source>
        <dbReference type="EMBL" id="CAL7942054.1"/>
    </source>
</evidence>
<evidence type="ECO:0000313" key="3">
    <source>
        <dbReference type="Proteomes" id="UP001642520"/>
    </source>
</evidence>
<keyword evidence="3" id="KW-1185">Reference proteome</keyword>
<proteinExistence type="predicted"/>
<dbReference type="EMBL" id="CAXAJV020001292">
    <property type="protein sequence ID" value="CAL7942054.1"/>
    <property type="molecule type" value="Genomic_DNA"/>
</dbReference>
<organism evidence="2 3">
    <name type="scientific">Xylocopa violacea</name>
    <name type="common">Violet carpenter bee</name>
    <name type="synonym">Apis violacea</name>
    <dbReference type="NCBI Taxonomy" id="135666"/>
    <lineage>
        <taxon>Eukaryota</taxon>
        <taxon>Metazoa</taxon>
        <taxon>Ecdysozoa</taxon>
        <taxon>Arthropoda</taxon>
        <taxon>Hexapoda</taxon>
        <taxon>Insecta</taxon>
        <taxon>Pterygota</taxon>
        <taxon>Neoptera</taxon>
        <taxon>Endopterygota</taxon>
        <taxon>Hymenoptera</taxon>
        <taxon>Apocrita</taxon>
        <taxon>Aculeata</taxon>
        <taxon>Apoidea</taxon>
        <taxon>Anthophila</taxon>
        <taxon>Apidae</taxon>
        <taxon>Xylocopa</taxon>
        <taxon>Xylocopa</taxon>
    </lineage>
</organism>
<feature type="coiled-coil region" evidence="1">
    <location>
        <begin position="31"/>
        <end position="98"/>
    </location>
</feature>
<sequence>MAEQDLVNNELRQILDEFTRFRDAYLALQTYSELQEERISAEKERSTKMEEAIEKLSQTYLLLERRHKLTTEKLQAENGDLRKTVEELKEQCDHLRLISTDHNRNDDEICRLQDQIEVLTAQLLMQEEKYGEDVKVLKQQHSDELQRYKMLLQNAKQASTTGEPKKRGRAKTLEKNGVQCFRWPKLDIQRADDDSQANDEAIGNACPTRIKKRKLFYEDRETMVDIV</sequence>
<evidence type="ECO:0000256" key="1">
    <source>
        <dbReference type="SAM" id="Coils"/>
    </source>
</evidence>
<dbReference type="Proteomes" id="UP001642520">
    <property type="component" value="Unassembled WGS sequence"/>
</dbReference>
<accession>A0ABP1NLZ8</accession>
<keyword evidence="1" id="KW-0175">Coiled coil</keyword>
<gene>
    <name evidence="2" type="ORF">XYLVIOL_LOCUS5344</name>
</gene>